<evidence type="ECO:0000313" key="2">
    <source>
        <dbReference type="EMBL" id="KAK6913490.1"/>
    </source>
</evidence>
<evidence type="ECO:0000313" key="3">
    <source>
        <dbReference type="Proteomes" id="UP001370490"/>
    </source>
</evidence>
<feature type="region of interest" description="Disordered" evidence="1">
    <location>
        <begin position="1"/>
        <end position="26"/>
    </location>
</feature>
<organism evidence="2 3">
    <name type="scientific">Dillenia turbinata</name>
    <dbReference type="NCBI Taxonomy" id="194707"/>
    <lineage>
        <taxon>Eukaryota</taxon>
        <taxon>Viridiplantae</taxon>
        <taxon>Streptophyta</taxon>
        <taxon>Embryophyta</taxon>
        <taxon>Tracheophyta</taxon>
        <taxon>Spermatophyta</taxon>
        <taxon>Magnoliopsida</taxon>
        <taxon>eudicotyledons</taxon>
        <taxon>Gunneridae</taxon>
        <taxon>Pentapetalae</taxon>
        <taxon>Dilleniales</taxon>
        <taxon>Dilleniaceae</taxon>
        <taxon>Dillenia</taxon>
    </lineage>
</organism>
<gene>
    <name evidence="2" type="ORF">RJ641_023091</name>
</gene>
<sequence length="205" mass="22560">MARPDANPFSLPNPPQRQQTEADPQLGQTANPVYTTQLVQFPHPGSCEYVFKQSEQSLPPIQQPNPTNFTYSKQVLQGYPVNVLPNPSYPIAPPPPTMQIPAKYQAANVQTFGPQMQYALTYANATANAYPQQVQPQPILVNNTAQVIIVQSPRPVYRCIETSFFFVPAALVTLCCSCVTFGQAAEIVDSGHTYFGLDCLVQLVE</sequence>
<protein>
    <submittedName>
        <fullName evidence="2">Uncharacterized protein</fullName>
    </submittedName>
</protein>
<name>A0AAN8UDN4_9MAGN</name>
<accession>A0AAN8UDN4</accession>
<reference evidence="2 3" key="1">
    <citation type="submission" date="2023-12" db="EMBL/GenBank/DDBJ databases">
        <title>A high-quality genome assembly for Dillenia turbinata (Dilleniales).</title>
        <authorList>
            <person name="Chanderbali A."/>
        </authorList>
    </citation>
    <scope>NUCLEOTIDE SEQUENCE [LARGE SCALE GENOMIC DNA]</scope>
    <source>
        <strain evidence="2">LSX21</strain>
        <tissue evidence="2">Leaf</tissue>
    </source>
</reference>
<dbReference type="Proteomes" id="UP001370490">
    <property type="component" value="Unassembled WGS sequence"/>
</dbReference>
<evidence type="ECO:0000256" key="1">
    <source>
        <dbReference type="SAM" id="MobiDB-lite"/>
    </source>
</evidence>
<feature type="compositionally biased region" description="Polar residues" evidence="1">
    <location>
        <begin position="16"/>
        <end position="26"/>
    </location>
</feature>
<keyword evidence="3" id="KW-1185">Reference proteome</keyword>
<proteinExistence type="predicted"/>
<comment type="caution">
    <text evidence="2">The sequence shown here is derived from an EMBL/GenBank/DDBJ whole genome shotgun (WGS) entry which is preliminary data.</text>
</comment>
<dbReference type="AlphaFoldDB" id="A0AAN8UDN4"/>
<dbReference type="EMBL" id="JBAMMX010000027">
    <property type="protein sequence ID" value="KAK6913490.1"/>
    <property type="molecule type" value="Genomic_DNA"/>
</dbReference>